<comment type="subcellular location">
    <subcellularLocation>
        <location evidence="1">Secreted</location>
    </subcellularLocation>
</comment>
<evidence type="ECO:0000256" key="4">
    <source>
        <dbReference type="ARBA" id="ARBA00022978"/>
    </source>
</evidence>
<evidence type="ECO:0000256" key="1">
    <source>
        <dbReference type="ARBA" id="ARBA00004613"/>
    </source>
</evidence>
<dbReference type="EMBL" id="QXFT01000011">
    <property type="protein sequence ID" value="KAE9359910.1"/>
    <property type="molecule type" value="Genomic_DNA"/>
</dbReference>
<keyword evidence="3" id="KW-0964">Secreted</keyword>
<dbReference type="SMART" id="SM01187">
    <property type="entry name" value="Elicitin"/>
    <property type="match status" value="2"/>
</dbReference>
<evidence type="ECO:0000256" key="5">
    <source>
        <dbReference type="ARBA" id="ARBA00023157"/>
    </source>
</evidence>
<accession>A0A6A4G900</accession>
<sequence>MNFVTLQSMLNVLVIALFTAWSNAEQDPPRATFEPSFIAVATPNSDTFALVNSTKCDSKAVATTYKIYERNSMVFQACVSDAAYQIFPFSGTPPKPEQIGNMAQSRACRAILSAALLADIPECNMGGYSLRSAAETTLKITVDVANYPQNPDVIPSTDRFRKMMHWRRSVNLAEAAGLPCDRNSTLYSEFASNLYTITTDGLYGNVKPPSNPRFDAAPIASPARDSSSFALVNDFSCDNSVVAKVYKLYTKNTMVFQTCVAEGNYRIFPFSGTHPTTEQIGAMARSLACRAIFSSVLLGGLPACQISNFPMRAAAETLLKIGVDMDKNPDADGVVPSTERFLQMMHWRHNVNLAQALGLPCDSESQLYAEYSSNLYTVATNGLVRLTSDLLVEYRSTSDGSFSQEEIIKLPKMPALRGAKTNAATKPCDESLSASKDDVVGDESDLHQSTDGTEREAEAEAFTSAVTVTSNAAPTSWAQARAAVVAAVLAMLVLA</sequence>
<dbReference type="SUPFAM" id="SSF48647">
    <property type="entry name" value="Fungal elicitin"/>
    <property type="match status" value="2"/>
</dbReference>
<keyword evidence="9" id="KW-1185">Reference proteome</keyword>
<dbReference type="Proteomes" id="UP000434957">
    <property type="component" value="Unassembled WGS sequence"/>
</dbReference>
<dbReference type="GO" id="GO:0052040">
    <property type="term" value="P:symbiont-mediated perturbation of host programmed cell death"/>
    <property type="evidence" value="ECO:0007669"/>
    <property type="project" value="UniProtKB-KW"/>
</dbReference>
<evidence type="ECO:0000313" key="8">
    <source>
        <dbReference type="EMBL" id="KAE9359910.1"/>
    </source>
</evidence>
<name>A0A6A4G900_9STRA</name>
<comment type="caution">
    <text evidence="8">The sequence shown here is derived from an EMBL/GenBank/DDBJ whole genome shotgun (WGS) entry which is preliminary data.</text>
</comment>
<evidence type="ECO:0000313" key="9">
    <source>
        <dbReference type="Proteomes" id="UP000434957"/>
    </source>
</evidence>
<keyword evidence="7" id="KW-0732">Signal</keyword>
<dbReference type="AlphaFoldDB" id="A0A6A4G900"/>
<feature type="compositionally biased region" description="Basic and acidic residues" evidence="6">
    <location>
        <begin position="435"/>
        <end position="455"/>
    </location>
</feature>
<keyword evidence="5" id="KW-1015">Disulfide bond</keyword>
<protein>
    <recommendedName>
        <fullName evidence="10">Elicitin</fullName>
    </recommendedName>
</protein>
<evidence type="ECO:0000256" key="7">
    <source>
        <dbReference type="SAM" id="SignalP"/>
    </source>
</evidence>
<dbReference type="Gene3D" id="1.10.239.10">
    <property type="entry name" value="Elicitin domain"/>
    <property type="match status" value="2"/>
</dbReference>
<evidence type="ECO:0000256" key="2">
    <source>
        <dbReference type="ARBA" id="ARBA00009544"/>
    </source>
</evidence>
<organism evidence="8 9">
    <name type="scientific">Phytophthora rubi</name>
    <dbReference type="NCBI Taxonomy" id="129364"/>
    <lineage>
        <taxon>Eukaryota</taxon>
        <taxon>Sar</taxon>
        <taxon>Stramenopiles</taxon>
        <taxon>Oomycota</taxon>
        <taxon>Peronosporomycetes</taxon>
        <taxon>Peronosporales</taxon>
        <taxon>Peronosporaceae</taxon>
        <taxon>Phytophthora</taxon>
    </lineage>
</organism>
<dbReference type="InterPro" id="IPR002200">
    <property type="entry name" value="Elicitin"/>
</dbReference>
<evidence type="ECO:0000256" key="6">
    <source>
        <dbReference type="SAM" id="MobiDB-lite"/>
    </source>
</evidence>
<keyword evidence="4" id="KW-0928">Hypersensitive response elicitation</keyword>
<dbReference type="InterPro" id="IPR036470">
    <property type="entry name" value="Elicitin_sf"/>
</dbReference>
<feature type="signal peptide" evidence="7">
    <location>
        <begin position="1"/>
        <end position="24"/>
    </location>
</feature>
<evidence type="ECO:0008006" key="10">
    <source>
        <dbReference type="Google" id="ProtNLM"/>
    </source>
</evidence>
<gene>
    <name evidence="8" type="ORF">PR003_g499</name>
</gene>
<dbReference type="Pfam" id="PF00964">
    <property type="entry name" value="Elicitin"/>
    <property type="match status" value="2"/>
</dbReference>
<comment type="similarity">
    <text evidence="2">Belongs to the elicitin family.</text>
</comment>
<proteinExistence type="inferred from homology"/>
<evidence type="ECO:0000256" key="3">
    <source>
        <dbReference type="ARBA" id="ARBA00022525"/>
    </source>
</evidence>
<feature type="chain" id="PRO_5025476694" description="Elicitin" evidence="7">
    <location>
        <begin position="25"/>
        <end position="495"/>
    </location>
</feature>
<reference evidence="8 9" key="1">
    <citation type="submission" date="2018-08" db="EMBL/GenBank/DDBJ databases">
        <title>Genomic investigation of the strawberry pathogen Phytophthora fragariae indicates pathogenicity is determined by transcriptional variation in three key races.</title>
        <authorList>
            <person name="Adams T.M."/>
            <person name="Armitage A.D."/>
            <person name="Sobczyk M.K."/>
            <person name="Bates H.J."/>
            <person name="Dunwell J.M."/>
            <person name="Nellist C.F."/>
            <person name="Harrison R.J."/>
        </authorList>
    </citation>
    <scope>NUCLEOTIDE SEQUENCE [LARGE SCALE GENOMIC DNA]</scope>
    <source>
        <strain evidence="8 9">SCRP333</strain>
    </source>
</reference>
<dbReference type="GO" id="GO:0005576">
    <property type="term" value="C:extracellular region"/>
    <property type="evidence" value="ECO:0007669"/>
    <property type="project" value="UniProtKB-SubCell"/>
</dbReference>
<feature type="region of interest" description="Disordered" evidence="6">
    <location>
        <begin position="420"/>
        <end position="455"/>
    </location>
</feature>